<keyword evidence="3" id="KW-0732">Signal</keyword>
<proteinExistence type="inferred from homology"/>
<evidence type="ECO:0000313" key="4">
    <source>
        <dbReference type="EMBL" id="SJZ37761.1"/>
    </source>
</evidence>
<dbReference type="STRING" id="142842.SAMN02745118_00627"/>
<gene>
    <name evidence="4" type="ORF">SAMN02745118_00627</name>
</gene>
<dbReference type="PANTHER" id="PTHR30024">
    <property type="entry name" value="ALIPHATIC SULFONATES-BINDING PROTEIN-RELATED"/>
    <property type="match status" value="1"/>
</dbReference>
<evidence type="ECO:0000256" key="3">
    <source>
        <dbReference type="ARBA" id="ARBA00022729"/>
    </source>
</evidence>
<protein>
    <submittedName>
        <fullName evidence="4">NitT/TauT family transport system substrate-binding protein</fullName>
    </submittedName>
</protein>
<dbReference type="Gene3D" id="3.40.190.10">
    <property type="entry name" value="Periplasmic binding protein-like II"/>
    <property type="match status" value="2"/>
</dbReference>
<dbReference type="Proteomes" id="UP000190625">
    <property type="component" value="Unassembled WGS sequence"/>
</dbReference>
<dbReference type="AlphaFoldDB" id="A0A1T4K5S0"/>
<evidence type="ECO:0000313" key="5">
    <source>
        <dbReference type="Proteomes" id="UP000190625"/>
    </source>
</evidence>
<organism evidence="4 5">
    <name type="scientific">Selenihalanaerobacter shriftii</name>
    <dbReference type="NCBI Taxonomy" id="142842"/>
    <lineage>
        <taxon>Bacteria</taxon>
        <taxon>Bacillati</taxon>
        <taxon>Bacillota</taxon>
        <taxon>Clostridia</taxon>
        <taxon>Halanaerobiales</taxon>
        <taxon>Halobacteroidaceae</taxon>
        <taxon>Selenihalanaerobacter</taxon>
    </lineage>
</organism>
<comment type="similarity">
    <text evidence="2">Belongs to the bacterial solute-binding protein SsuA/TauA family.</text>
</comment>
<dbReference type="RefSeq" id="WP_078809126.1">
    <property type="nucleotide sequence ID" value="NZ_FUWM01000005.1"/>
</dbReference>
<evidence type="ECO:0000256" key="2">
    <source>
        <dbReference type="ARBA" id="ARBA00010742"/>
    </source>
</evidence>
<name>A0A1T4K5S0_9FIRM</name>
<reference evidence="5" key="1">
    <citation type="submission" date="2017-02" db="EMBL/GenBank/DDBJ databases">
        <authorList>
            <person name="Varghese N."/>
            <person name="Submissions S."/>
        </authorList>
    </citation>
    <scope>NUCLEOTIDE SEQUENCE [LARGE SCALE GENOMIC DNA]</scope>
    <source>
        <strain evidence="5">ATCC BAA-73</strain>
    </source>
</reference>
<dbReference type="OrthoDB" id="9802202at2"/>
<dbReference type="SUPFAM" id="SSF53850">
    <property type="entry name" value="Periplasmic binding protein-like II"/>
    <property type="match status" value="1"/>
</dbReference>
<keyword evidence="5" id="KW-1185">Reference proteome</keyword>
<evidence type="ECO:0000256" key="1">
    <source>
        <dbReference type="ARBA" id="ARBA00004418"/>
    </source>
</evidence>
<dbReference type="GO" id="GO:0042597">
    <property type="term" value="C:periplasmic space"/>
    <property type="evidence" value="ECO:0007669"/>
    <property type="project" value="UniProtKB-SubCell"/>
</dbReference>
<accession>A0A1T4K5S0</accession>
<comment type="subcellular location">
    <subcellularLocation>
        <location evidence="1">Periplasm</location>
    </subcellularLocation>
</comment>
<dbReference type="Pfam" id="PF13379">
    <property type="entry name" value="NMT1_2"/>
    <property type="match status" value="1"/>
</dbReference>
<sequence length="329" mass="36933">MKRLLTVGLVLMLILTMSSVVLAKTQVRLSEVVHSIFYAPQYVALHNGFFADEGLEIELSTAWGGDKAATSLMSNHADIALIGPEPTIYIYQQGADDYLINFAQLTQKAGSFLLAREPMPDFTLEDVRGKTVVGNRPGGAPEMVMEYTLRHSGIEPFKDVKIITNLDFTANAPAFKNGLGDYVQLFEPKASLLEEMGAGHVVASFGELGDKVPYTVYMARKNYIAENPEVIQKFTNAIYRAQMWTYTHSSEEIAEVIRPFFPNLDFDVLVKVVNRYKEQNTWDQNPILSKAELNHWQNIIIEAGELEKKVDYDVIVNTEFAKKAIKTVK</sequence>
<dbReference type="EMBL" id="FUWM01000005">
    <property type="protein sequence ID" value="SJZ37761.1"/>
    <property type="molecule type" value="Genomic_DNA"/>
</dbReference>
<dbReference type="PANTHER" id="PTHR30024:SF47">
    <property type="entry name" value="TAURINE-BINDING PERIPLASMIC PROTEIN"/>
    <property type="match status" value="1"/>
</dbReference>